<comment type="caution">
    <text evidence="2">The sequence shown here is derived from an EMBL/GenBank/DDBJ whole genome shotgun (WGS) entry which is preliminary data.</text>
</comment>
<evidence type="ECO:0000313" key="2">
    <source>
        <dbReference type="EMBL" id="MBB4711477.1"/>
    </source>
</evidence>
<keyword evidence="1" id="KW-0472">Membrane</keyword>
<name>A0A7W7DLG0_9ACTN</name>
<feature type="transmembrane region" description="Helical" evidence="1">
    <location>
        <begin position="74"/>
        <end position="100"/>
    </location>
</feature>
<feature type="transmembrane region" description="Helical" evidence="1">
    <location>
        <begin position="45"/>
        <end position="68"/>
    </location>
</feature>
<reference evidence="2 3" key="1">
    <citation type="submission" date="2020-08" db="EMBL/GenBank/DDBJ databases">
        <title>Sequencing the genomes of 1000 actinobacteria strains.</title>
        <authorList>
            <person name="Klenk H.-P."/>
        </authorList>
    </citation>
    <scope>NUCLEOTIDE SEQUENCE [LARGE SCALE GENOMIC DNA]</scope>
    <source>
        <strain evidence="2 3">DSM 40483</strain>
    </source>
</reference>
<keyword evidence="1" id="KW-1133">Transmembrane helix</keyword>
<organism evidence="2 3">
    <name type="scientific">Streptomyces luteogriseus</name>
    <dbReference type="NCBI Taxonomy" id="68233"/>
    <lineage>
        <taxon>Bacteria</taxon>
        <taxon>Bacillati</taxon>
        <taxon>Actinomycetota</taxon>
        <taxon>Actinomycetes</taxon>
        <taxon>Kitasatosporales</taxon>
        <taxon>Streptomycetaceae</taxon>
        <taxon>Streptomyces</taxon>
    </lineage>
</organism>
<dbReference type="EMBL" id="JACHMS010000001">
    <property type="protein sequence ID" value="MBB4711477.1"/>
    <property type="molecule type" value="Genomic_DNA"/>
</dbReference>
<accession>A0A7W7DLG0</accession>
<dbReference type="AlphaFoldDB" id="A0A7W7DLG0"/>
<sequence>MLPRIGNWPAAAGLAAVDGLLLLLSLGAAQWWVLHHHITGAGTWIPATAVAWLAGLVVSCATAVPLWHPGQSPLLIAGIEALAGLLMAATVAAVTGAVLVRLANRAAEPA</sequence>
<keyword evidence="1" id="KW-0812">Transmembrane</keyword>
<dbReference type="RefSeq" id="WP_184907817.1">
    <property type="nucleotide sequence ID" value="NZ_JACHMS010000001.1"/>
</dbReference>
<proteinExistence type="predicted"/>
<feature type="transmembrane region" description="Helical" evidence="1">
    <location>
        <begin position="12"/>
        <end position="33"/>
    </location>
</feature>
<gene>
    <name evidence="2" type="ORF">BJ965_001359</name>
</gene>
<dbReference type="GeneID" id="95793379"/>
<evidence type="ECO:0000256" key="1">
    <source>
        <dbReference type="SAM" id="Phobius"/>
    </source>
</evidence>
<evidence type="ECO:0000313" key="3">
    <source>
        <dbReference type="Proteomes" id="UP000565089"/>
    </source>
</evidence>
<protein>
    <submittedName>
        <fullName evidence="2">Uncharacterized protein</fullName>
    </submittedName>
</protein>
<keyword evidence="3" id="KW-1185">Reference proteome</keyword>
<dbReference type="Proteomes" id="UP000565089">
    <property type="component" value="Unassembled WGS sequence"/>
</dbReference>